<dbReference type="SUPFAM" id="SSF55681">
    <property type="entry name" value="Class II aaRS and biotin synthetases"/>
    <property type="match status" value="1"/>
</dbReference>
<dbReference type="GO" id="GO:0046872">
    <property type="term" value="F:metal ion binding"/>
    <property type="evidence" value="ECO:0007669"/>
    <property type="project" value="UniProtKB-KW"/>
</dbReference>
<evidence type="ECO:0000256" key="12">
    <source>
        <dbReference type="ARBA" id="ARBA00049515"/>
    </source>
</evidence>
<dbReference type="CDD" id="cd01667">
    <property type="entry name" value="TGS_ThrRS"/>
    <property type="match status" value="1"/>
</dbReference>
<dbReference type="SUPFAM" id="SSF55186">
    <property type="entry name" value="ThrRS/AlaRS common domain"/>
    <property type="match status" value="1"/>
</dbReference>
<dbReference type="PANTHER" id="PTHR11451">
    <property type="entry name" value="THREONINE-TRNA LIGASE"/>
    <property type="match status" value="1"/>
</dbReference>
<evidence type="ECO:0000256" key="11">
    <source>
        <dbReference type="ARBA" id="ARBA00023146"/>
    </source>
</evidence>
<protein>
    <recommendedName>
        <fullName evidence="13">Threonine--tRNA ligase</fullName>
        <ecNumber evidence="13">6.1.1.3</ecNumber>
    </recommendedName>
    <alternativeName>
        <fullName evidence="13">Threonyl-tRNA synthetase</fullName>
        <shortName evidence="13">ThrRS</shortName>
    </alternativeName>
</protein>
<evidence type="ECO:0000256" key="4">
    <source>
        <dbReference type="ARBA" id="ARBA00022598"/>
    </source>
</evidence>
<sequence length="643" mass="73518">MGQIDITFPDGNVKAFEAGITPAEIAAGISNSLAKKAISANVNGAHWDLQWPITENAAVAINTMKDDEPALELIRHDLAHIMARAVQEIWPDVKVTIGPVIDNGWYYDFDREEPFTPEDLGQIEAKMKEIINRRDPVTTEIWDRDRAVAYYEANGEPYKVELVGMIPEDQPIRMYWHGHWQDLCRGPHLQHTGQVPADAFKLMKVAGAYWRGDSDRPMLQRIYGVAFKTRQELKDYLTFLEEAEKRDHRRLGREMGLFHFEEVAPGSVFWHPHGWQLFQTLIGYMRRRQEAAGYVEVNSPDIMERALWEKSGHWENYRANMFLAQTQDDRDYALKPMNCPGHMLIYGQGVKSYRDLPLKIAEFGKVHRYEPSGALHGLLRVRSFTQDDAHIYCTPDQLTEECLKINDLILSIYSDFGFEDVRIKLSTRPENRIGSDESWDRAEDSLRTALDSAGHDYTIFEGEGAFYGPKLEYVLRDAIGRDWQCGTLQVDFNLPERFGTTYVTQAGAREYPVMLHRALFGSLERFIGILIENFAGKLPFWLAPRQVVVASIVSDADDYVYEVVNALRERGIRAEADIRNEKINYKVREHSVGKVPVILAIGQREVEERTVTVRRLGEKQTKTVTLDEIVADLAVEATPPDLA</sequence>
<dbReference type="EC" id="6.1.1.3" evidence="13"/>
<dbReference type="Gene3D" id="3.10.20.30">
    <property type="match status" value="1"/>
</dbReference>
<evidence type="ECO:0000256" key="13">
    <source>
        <dbReference type="HAMAP-Rule" id="MF_00184"/>
    </source>
</evidence>
<dbReference type="Pfam" id="PF03129">
    <property type="entry name" value="HGTP_anticodon"/>
    <property type="match status" value="1"/>
</dbReference>
<feature type="domain" description="TGS" evidence="15">
    <location>
        <begin position="1"/>
        <end position="63"/>
    </location>
</feature>
<dbReference type="OrthoDB" id="9802304at2"/>
<dbReference type="FunFam" id="3.40.50.800:FF:000001">
    <property type="entry name" value="Threonine--tRNA ligase"/>
    <property type="match status" value="1"/>
</dbReference>
<comment type="similarity">
    <text evidence="1 13">Belongs to the class-II aminoacyl-tRNA synthetase family.</text>
</comment>
<comment type="subunit">
    <text evidence="13">Homodimer.</text>
</comment>
<dbReference type="GO" id="GO:0005829">
    <property type="term" value="C:cytosol"/>
    <property type="evidence" value="ECO:0007669"/>
    <property type="project" value="TreeGrafter"/>
</dbReference>
<dbReference type="GO" id="GO:0006435">
    <property type="term" value="P:threonyl-tRNA aminoacylation"/>
    <property type="evidence" value="ECO:0007669"/>
    <property type="project" value="UniProtKB-UniRule"/>
</dbReference>
<dbReference type="RefSeq" id="WP_132600261.1">
    <property type="nucleotide sequence ID" value="NZ_NRRP01000008.1"/>
</dbReference>
<dbReference type="InterPro" id="IPR012675">
    <property type="entry name" value="Beta-grasp_dom_sf"/>
</dbReference>
<dbReference type="InterPro" id="IPR033728">
    <property type="entry name" value="ThrRS_core"/>
</dbReference>
<dbReference type="HAMAP" id="MF_00184">
    <property type="entry name" value="Thr_tRNA_synth"/>
    <property type="match status" value="1"/>
</dbReference>
<keyword evidence="6 13" id="KW-0547">Nucleotide-binding</keyword>
<dbReference type="InterPro" id="IPR004095">
    <property type="entry name" value="TGS"/>
</dbReference>
<feature type="binding site" evidence="13">
    <location>
        <position position="516"/>
    </location>
    <ligand>
        <name>Zn(2+)</name>
        <dbReference type="ChEBI" id="CHEBI:29105"/>
        <note>catalytic</note>
    </ligand>
</feature>
<keyword evidence="9 13" id="KW-0694">RNA-binding</keyword>
<evidence type="ECO:0000256" key="7">
    <source>
        <dbReference type="ARBA" id="ARBA00022833"/>
    </source>
</evidence>
<keyword evidence="2 13" id="KW-0963">Cytoplasm</keyword>
<comment type="cofactor">
    <cofactor evidence="13">
        <name>Zn(2+)</name>
        <dbReference type="ChEBI" id="CHEBI:29105"/>
    </cofactor>
    <text evidence="13">Binds 1 zinc ion per subunit.</text>
</comment>
<dbReference type="InterPro" id="IPR002314">
    <property type="entry name" value="aa-tRNA-synt_IIb"/>
</dbReference>
<evidence type="ECO:0000313" key="16">
    <source>
        <dbReference type="EMBL" id="TCP26358.1"/>
    </source>
</evidence>
<evidence type="ECO:0000256" key="8">
    <source>
        <dbReference type="ARBA" id="ARBA00022840"/>
    </source>
</evidence>
<dbReference type="SUPFAM" id="SSF52954">
    <property type="entry name" value="Class II aaRS ABD-related"/>
    <property type="match status" value="1"/>
</dbReference>
<dbReference type="GO" id="GO:0005524">
    <property type="term" value="F:ATP binding"/>
    <property type="evidence" value="ECO:0007669"/>
    <property type="project" value="UniProtKB-UniRule"/>
</dbReference>
<dbReference type="InterPro" id="IPR006195">
    <property type="entry name" value="aa-tRNA-synth_II"/>
</dbReference>
<comment type="catalytic activity">
    <reaction evidence="12 13">
        <text>tRNA(Thr) + L-threonine + ATP = L-threonyl-tRNA(Thr) + AMP + diphosphate + H(+)</text>
        <dbReference type="Rhea" id="RHEA:24624"/>
        <dbReference type="Rhea" id="RHEA-COMP:9670"/>
        <dbReference type="Rhea" id="RHEA-COMP:9704"/>
        <dbReference type="ChEBI" id="CHEBI:15378"/>
        <dbReference type="ChEBI" id="CHEBI:30616"/>
        <dbReference type="ChEBI" id="CHEBI:33019"/>
        <dbReference type="ChEBI" id="CHEBI:57926"/>
        <dbReference type="ChEBI" id="CHEBI:78442"/>
        <dbReference type="ChEBI" id="CHEBI:78534"/>
        <dbReference type="ChEBI" id="CHEBI:456215"/>
        <dbReference type="EC" id="6.1.1.3"/>
    </reaction>
</comment>
<keyword evidence="5 13" id="KW-0479">Metal-binding</keyword>
<dbReference type="FunFam" id="3.30.980.10:FF:000001">
    <property type="entry name" value="Threonine--tRNA ligase"/>
    <property type="match status" value="1"/>
</dbReference>
<keyword evidence="7 13" id="KW-0862">Zinc</keyword>
<comment type="subcellular location">
    <subcellularLocation>
        <location evidence="13">Cytoplasm</location>
    </subcellularLocation>
</comment>
<dbReference type="InterPro" id="IPR018163">
    <property type="entry name" value="Thr/Ala-tRNA-synth_IIc_edit"/>
</dbReference>
<comment type="caution">
    <text evidence="13">Lacks conserved residue(s) required for the propagation of feature annotation.</text>
</comment>
<dbReference type="Pfam" id="PF00587">
    <property type="entry name" value="tRNA-synt_2b"/>
    <property type="match status" value="1"/>
</dbReference>
<evidence type="ECO:0000256" key="5">
    <source>
        <dbReference type="ARBA" id="ARBA00022723"/>
    </source>
</evidence>
<organism evidence="16 17">
    <name type="scientific">Rhodovulum adriaticum</name>
    <name type="common">Rhodopseudomonas adriatica</name>
    <dbReference type="NCBI Taxonomy" id="35804"/>
    <lineage>
        <taxon>Bacteria</taxon>
        <taxon>Pseudomonadati</taxon>
        <taxon>Pseudomonadota</taxon>
        <taxon>Alphaproteobacteria</taxon>
        <taxon>Rhodobacterales</taxon>
        <taxon>Paracoccaceae</taxon>
        <taxon>Rhodovulum</taxon>
    </lineage>
</organism>
<feature type="binding site" evidence="13">
    <location>
        <position position="339"/>
    </location>
    <ligand>
        <name>Zn(2+)</name>
        <dbReference type="ChEBI" id="CHEBI:29105"/>
        <note>catalytic</note>
    </ligand>
</feature>
<accession>A0A4R2NXG3</accession>
<dbReference type="GO" id="GO:0000049">
    <property type="term" value="F:tRNA binding"/>
    <property type="evidence" value="ECO:0007669"/>
    <property type="project" value="UniProtKB-KW"/>
</dbReference>
<dbReference type="SUPFAM" id="SSF81271">
    <property type="entry name" value="TGS-like"/>
    <property type="match status" value="1"/>
</dbReference>
<gene>
    <name evidence="13" type="primary">thrS</name>
    <name evidence="16" type="ORF">EV656_102323</name>
</gene>
<dbReference type="FunFam" id="3.30.930.10:FF:000002">
    <property type="entry name" value="Threonine--tRNA ligase"/>
    <property type="match status" value="1"/>
</dbReference>
<dbReference type="InterPro" id="IPR012676">
    <property type="entry name" value="TGS-like"/>
</dbReference>
<dbReference type="CDD" id="cd00771">
    <property type="entry name" value="ThrRS_core"/>
    <property type="match status" value="1"/>
</dbReference>
<dbReference type="Gene3D" id="3.30.980.10">
    <property type="entry name" value="Threonyl-trna Synthetase, Chain A, domain 2"/>
    <property type="match status" value="1"/>
</dbReference>
<dbReference type="Proteomes" id="UP000295733">
    <property type="component" value="Unassembled WGS sequence"/>
</dbReference>
<comment type="caution">
    <text evidence="16">The sequence shown here is derived from an EMBL/GenBank/DDBJ whole genome shotgun (WGS) entry which is preliminary data.</text>
</comment>
<dbReference type="InterPro" id="IPR045864">
    <property type="entry name" value="aa-tRNA-synth_II/BPL/LPL"/>
</dbReference>
<feature type="binding site" evidence="13">
    <location>
        <position position="390"/>
    </location>
    <ligand>
        <name>Zn(2+)</name>
        <dbReference type="ChEBI" id="CHEBI:29105"/>
        <note>catalytic</note>
    </ligand>
</feature>
<name>A0A4R2NXG3_RHOAD</name>
<dbReference type="CDD" id="cd00860">
    <property type="entry name" value="ThrRS_anticodon"/>
    <property type="match status" value="1"/>
</dbReference>
<evidence type="ECO:0000259" key="14">
    <source>
        <dbReference type="PROSITE" id="PS50862"/>
    </source>
</evidence>
<dbReference type="SMART" id="SM00863">
    <property type="entry name" value="tRNA_SAD"/>
    <property type="match status" value="1"/>
</dbReference>
<dbReference type="NCBIfam" id="TIGR00418">
    <property type="entry name" value="thrS"/>
    <property type="match status" value="1"/>
</dbReference>
<evidence type="ECO:0000256" key="1">
    <source>
        <dbReference type="ARBA" id="ARBA00008226"/>
    </source>
</evidence>
<keyword evidence="3 13" id="KW-0820">tRNA-binding</keyword>
<dbReference type="InterPro" id="IPR012947">
    <property type="entry name" value="tRNA_SAD"/>
</dbReference>
<dbReference type="AlphaFoldDB" id="A0A4R2NXG3"/>
<dbReference type="Gene3D" id="3.30.54.20">
    <property type="match status" value="1"/>
</dbReference>
<evidence type="ECO:0000256" key="6">
    <source>
        <dbReference type="ARBA" id="ARBA00022741"/>
    </source>
</evidence>
<dbReference type="InterPro" id="IPR047246">
    <property type="entry name" value="ThrRS_anticodon"/>
</dbReference>
<dbReference type="PROSITE" id="PS50862">
    <property type="entry name" value="AA_TRNA_LIGASE_II"/>
    <property type="match status" value="1"/>
</dbReference>
<keyword evidence="10 13" id="KW-0648">Protein biosynthesis</keyword>
<keyword evidence="4 13" id="KW-0436">Ligase</keyword>
<dbReference type="InterPro" id="IPR002320">
    <property type="entry name" value="Thr-tRNA-ligase_IIa"/>
</dbReference>
<feature type="domain" description="Aminoacyl-transfer RNA synthetases class-II family profile" evidence="14">
    <location>
        <begin position="235"/>
        <end position="539"/>
    </location>
</feature>
<dbReference type="PANTHER" id="PTHR11451:SF44">
    <property type="entry name" value="THREONINE--TRNA LIGASE, CHLOROPLASTIC_MITOCHONDRIAL 2"/>
    <property type="match status" value="1"/>
</dbReference>
<evidence type="ECO:0000256" key="9">
    <source>
        <dbReference type="ARBA" id="ARBA00022884"/>
    </source>
</evidence>
<dbReference type="PROSITE" id="PS51880">
    <property type="entry name" value="TGS"/>
    <property type="match status" value="1"/>
</dbReference>
<dbReference type="Gene3D" id="3.30.930.10">
    <property type="entry name" value="Bira Bifunctional Protein, Domain 2"/>
    <property type="match status" value="1"/>
</dbReference>
<evidence type="ECO:0000256" key="3">
    <source>
        <dbReference type="ARBA" id="ARBA00022555"/>
    </source>
</evidence>
<dbReference type="FunFam" id="3.10.20.30:FF:000005">
    <property type="entry name" value="Threonine--tRNA ligase"/>
    <property type="match status" value="1"/>
</dbReference>
<dbReference type="Pfam" id="PF07973">
    <property type="entry name" value="tRNA_SAD"/>
    <property type="match status" value="1"/>
</dbReference>
<proteinExistence type="inferred from homology"/>
<dbReference type="Gene3D" id="3.40.50.800">
    <property type="entry name" value="Anticodon-binding domain"/>
    <property type="match status" value="1"/>
</dbReference>
<keyword evidence="8 13" id="KW-0067">ATP-binding</keyword>
<keyword evidence="11 13" id="KW-0030">Aminoacyl-tRNA synthetase</keyword>
<evidence type="ECO:0000313" key="17">
    <source>
        <dbReference type="Proteomes" id="UP000295733"/>
    </source>
</evidence>
<reference evidence="16 17" key="1">
    <citation type="submission" date="2019-03" db="EMBL/GenBank/DDBJ databases">
        <title>Genomic Encyclopedia of Type Strains, Phase IV (KMG-IV): sequencing the most valuable type-strain genomes for metagenomic binning, comparative biology and taxonomic classification.</title>
        <authorList>
            <person name="Goeker M."/>
        </authorList>
    </citation>
    <scope>NUCLEOTIDE SEQUENCE [LARGE SCALE GENOMIC DNA]</scope>
    <source>
        <strain evidence="16 17">DSM 2781</strain>
    </source>
</reference>
<dbReference type="InterPro" id="IPR004154">
    <property type="entry name" value="Anticodon-bd"/>
</dbReference>
<dbReference type="InterPro" id="IPR036621">
    <property type="entry name" value="Anticodon-bd_dom_sf"/>
</dbReference>
<dbReference type="Pfam" id="PF02824">
    <property type="entry name" value="TGS"/>
    <property type="match status" value="1"/>
</dbReference>
<keyword evidence="17" id="KW-1185">Reference proteome</keyword>
<evidence type="ECO:0000256" key="10">
    <source>
        <dbReference type="ARBA" id="ARBA00022917"/>
    </source>
</evidence>
<evidence type="ECO:0000256" key="2">
    <source>
        <dbReference type="ARBA" id="ARBA00022490"/>
    </source>
</evidence>
<dbReference type="PRINTS" id="PR01047">
    <property type="entry name" value="TRNASYNTHTHR"/>
</dbReference>
<dbReference type="GO" id="GO:0004829">
    <property type="term" value="F:threonine-tRNA ligase activity"/>
    <property type="evidence" value="ECO:0007669"/>
    <property type="project" value="UniProtKB-UniRule"/>
</dbReference>
<dbReference type="EMBL" id="SLXL01000002">
    <property type="protein sequence ID" value="TCP26358.1"/>
    <property type="molecule type" value="Genomic_DNA"/>
</dbReference>
<evidence type="ECO:0000259" key="15">
    <source>
        <dbReference type="PROSITE" id="PS51880"/>
    </source>
</evidence>